<keyword evidence="2" id="KW-0614">Plasmid</keyword>
<protein>
    <recommendedName>
        <fullName evidence="4">Growth inhibitor PemK</fullName>
    </recommendedName>
</protein>
<evidence type="ECO:0000313" key="2">
    <source>
        <dbReference type="EMBL" id="ALR22849.1"/>
    </source>
</evidence>
<dbReference type="EMBL" id="CP013265">
    <property type="protein sequence ID" value="ALR22849.1"/>
    <property type="molecule type" value="Genomic_DNA"/>
</dbReference>
<gene>
    <name evidence="2" type="ORF">ATN00_20310</name>
</gene>
<feature type="compositionally biased region" description="Polar residues" evidence="1">
    <location>
        <begin position="9"/>
        <end position="20"/>
    </location>
</feature>
<dbReference type="AlphaFoldDB" id="A0A0S3F597"/>
<geneLocation type="plasmid" evidence="2 3">
    <name>pDE1</name>
</geneLocation>
<dbReference type="Proteomes" id="UP000056968">
    <property type="component" value="Plasmid pDE1"/>
</dbReference>
<evidence type="ECO:0000256" key="1">
    <source>
        <dbReference type="SAM" id="MobiDB-lite"/>
    </source>
</evidence>
<keyword evidence="3" id="KW-1185">Reference proteome</keyword>
<organism evidence="2 3">
    <name type="scientific">Sphingobium baderi</name>
    <dbReference type="NCBI Taxonomy" id="1332080"/>
    <lineage>
        <taxon>Bacteria</taxon>
        <taxon>Pseudomonadati</taxon>
        <taxon>Pseudomonadota</taxon>
        <taxon>Alphaproteobacteria</taxon>
        <taxon>Sphingomonadales</taxon>
        <taxon>Sphingomonadaceae</taxon>
        <taxon>Sphingobium</taxon>
    </lineage>
</organism>
<reference evidence="2 3" key="1">
    <citation type="submission" date="2015-11" db="EMBL/GenBank/DDBJ databases">
        <title>A Two-component Flavoprotein Monooxygenase System MeaXY Responsible for para-Hydroxylation of 2-Methyl-6-ethylaniline and 2,6-Diethylaniline in Sphingobium baderi DE-13.</title>
        <authorList>
            <person name="Cheng M."/>
            <person name="Meng Q."/>
            <person name="Yang Y."/>
            <person name="Chu C."/>
            <person name="Yan X."/>
            <person name="He J."/>
            <person name="Li S."/>
        </authorList>
    </citation>
    <scope>NUCLEOTIDE SEQUENCE [LARGE SCALE GENOMIC DNA]</scope>
    <source>
        <strain evidence="2 3">DE-13</strain>
        <plasmid evidence="3">Plasmid pDE1</plasmid>
    </source>
</reference>
<feature type="region of interest" description="Disordered" evidence="1">
    <location>
        <begin position="1"/>
        <end position="25"/>
    </location>
</feature>
<dbReference type="KEGG" id="sbd:ATN00_20310"/>
<evidence type="ECO:0008006" key="4">
    <source>
        <dbReference type="Google" id="ProtNLM"/>
    </source>
</evidence>
<evidence type="ECO:0000313" key="3">
    <source>
        <dbReference type="Proteomes" id="UP000056968"/>
    </source>
</evidence>
<sequence length="152" mass="16498">MKPAFQAKPKSQQAASTGSSDDLPPRRGEVINYVYLFAAEQAGGRDEGLKERPVIVIAADGKGYIVLAVTTKGEINPSNTIKIPGDVGKAMGLPYPDSSFVVVSEANSFDWMGFDVRARANGDYRYGMVTPGFFTKIVTEFLSRSGRSVNRR</sequence>
<name>A0A0S3F597_9SPHN</name>
<proteinExistence type="predicted"/>
<accession>A0A0S3F597</accession>